<name>A0A7I4YGV1_HAECO</name>
<dbReference type="AlphaFoldDB" id="A0A7I4YGV1"/>
<feature type="transmembrane region" description="Helical" evidence="1">
    <location>
        <begin position="38"/>
        <end position="60"/>
    </location>
</feature>
<sequence length="305" mass="34258">MAQNVAQTAIEGLFASCYIYVLFLIISSKAKTFKNAFYTIFVATGITDIASLFTGCFLRLNRELGLGEEYRIVLLACYIFSGSAFIAHLIGNILITINRYSALCLLNKYDSIWTKKNVWAAIAIQYMLSFAVFAHTIGTEMIYVRSSDGSVIFKGFEKRVDMIIRSTYFIACAIYAIVCVCLNMGMLIEWKRLPKIDGSLKHRHHDKSLLLHAMVVFGCTMLMCAQQLTKAIAVYADMDELSTWASMQYSRINDVMVSVPPFSLLLLSSDLRQEILNSFRRNKNRSTVTISVAPLSSKKTVAGRT</sequence>
<keyword evidence="1" id="KW-0472">Membrane</keyword>
<dbReference type="InterPro" id="IPR019426">
    <property type="entry name" value="7TM_GPCR_serpentine_rcpt_Srv"/>
</dbReference>
<dbReference type="WBParaSite" id="HCON_00090375-00001">
    <property type="protein sequence ID" value="HCON_00090375-00001"/>
    <property type="gene ID" value="HCON_00090375"/>
</dbReference>
<protein>
    <submittedName>
        <fullName evidence="3">Serpentine receptor class gamma</fullName>
    </submittedName>
</protein>
<feature type="transmembrane region" description="Helical" evidence="1">
    <location>
        <begin position="209"/>
        <end position="229"/>
    </location>
</feature>
<dbReference type="OMA" id="RINDVMV"/>
<dbReference type="Pfam" id="PF10323">
    <property type="entry name" value="7TM_GPCR_Srv"/>
    <property type="match status" value="1"/>
</dbReference>
<reference evidence="3" key="1">
    <citation type="submission" date="2020-12" db="UniProtKB">
        <authorList>
            <consortium name="WormBaseParasite"/>
        </authorList>
    </citation>
    <scope>IDENTIFICATION</scope>
    <source>
        <strain evidence="3">MHco3</strain>
    </source>
</reference>
<evidence type="ECO:0000313" key="3">
    <source>
        <dbReference type="WBParaSite" id="HCON_00090375-00001"/>
    </source>
</evidence>
<keyword evidence="2" id="KW-1185">Reference proteome</keyword>
<organism evidence="2 3">
    <name type="scientific">Haemonchus contortus</name>
    <name type="common">Barber pole worm</name>
    <dbReference type="NCBI Taxonomy" id="6289"/>
    <lineage>
        <taxon>Eukaryota</taxon>
        <taxon>Metazoa</taxon>
        <taxon>Ecdysozoa</taxon>
        <taxon>Nematoda</taxon>
        <taxon>Chromadorea</taxon>
        <taxon>Rhabditida</taxon>
        <taxon>Rhabditina</taxon>
        <taxon>Rhabditomorpha</taxon>
        <taxon>Strongyloidea</taxon>
        <taxon>Trichostrongylidae</taxon>
        <taxon>Haemonchus</taxon>
    </lineage>
</organism>
<feature type="transmembrane region" description="Helical" evidence="1">
    <location>
        <begin position="72"/>
        <end position="97"/>
    </location>
</feature>
<feature type="transmembrane region" description="Helical" evidence="1">
    <location>
        <begin position="6"/>
        <end position="26"/>
    </location>
</feature>
<keyword evidence="1" id="KW-1133">Transmembrane helix</keyword>
<dbReference type="SUPFAM" id="SSF81321">
    <property type="entry name" value="Family A G protein-coupled receptor-like"/>
    <property type="match status" value="1"/>
</dbReference>
<proteinExistence type="predicted"/>
<accession>A0A7I4YGV1</accession>
<dbReference type="Proteomes" id="UP000025227">
    <property type="component" value="Unplaced"/>
</dbReference>
<dbReference type="Gene3D" id="1.20.1070.10">
    <property type="entry name" value="Rhodopsin 7-helix transmembrane proteins"/>
    <property type="match status" value="1"/>
</dbReference>
<evidence type="ECO:0000313" key="2">
    <source>
        <dbReference type="Proteomes" id="UP000025227"/>
    </source>
</evidence>
<dbReference type="PANTHER" id="PTHR31552">
    <property type="entry name" value="SERPENTINE RECEPTOR CLASS GAMMA"/>
    <property type="match status" value="1"/>
</dbReference>
<evidence type="ECO:0000256" key="1">
    <source>
        <dbReference type="SAM" id="Phobius"/>
    </source>
</evidence>
<feature type="transmembrane region" description="Helical" evidence="1">
    <location>
        <begin position="118"/>
        <end position="137"/>
    </location>
</feature>
<feature type="transmembrane region" description="Helical" evidence="1">
    <location>
        <begin position="168"/>
        <end position="188"/>
    </location>
</feature>
<keyword evidence="1" id="KW-0812">Transmembrane</keyword>